<dbReference type="InterPro" id="IPR041588">
    <property type="entry name" value="Integrase_H2C2"/>
</dbReference>
<protein>
    <recommendedName>
        <fullName evidence="5">Integrase zinc-binding domain-containing protein</fullName>
    </recommendedName>
</protein>
<dbReference type="AlphaFoldDB" id="A0AAF0ZKT6"/>
<dbReference type="Pfam" id="PF17921">
    <property type="entry name" value="Integrase_H2C2"/>
    <property type="match status" value="1"/>
</dbReference>
<accession>A0AAF0ZKT6</accession>
<evidence type="ECO:0000313" key="4">
    <source>
        <dbReference type="Proteomes" id="UP001234989"/>
    </source>
</evidence>
<dbReference type="InterPro" id="IPR056924">
    <property type="entry name" value="SH3_Tf2-1"/>
</dbReference>
<dbReference type="Pfam" id="PF24626">
    <property type="entry name" value="SH3_Tf2-1"/>
    <property type="match status" value="1"/>
</dbReference>
<dbReference type="Gene3D" id="1.10.340.70">
    <property type="match status" value="1"/>
</dbReference>
<evidence type="ECO:0000259" key="2">
    <source>
        <dbReference type="Pfam" id="PF24626"/>
    </source>
</evidence>
<gene>
    <name evidence="3" type="ORF">MTR67_034773</name>
</gene>
<reference evidence="3" key="1">
    <citation type="submission" date="2023-08" db="EMBL/GenBank/DDBJ databases">
        <title>A de novo genome assembly of Solanum verrucosum Schlechtendal, a Mexican diploid species geographically isolated from the other diploid A-genome species in potato relatives.</title>
        <authorList>
            <person name="Hosaka K."/>
        </authorList>
    </citation>
    <scope>NUCLEOTIDE SEQUENCE</scope>
    <source>
        <tissue evidence="3">Young leaves</tissue>
    </source>
</reference>
<feature type="domain" description="Tf2-1-like SH3-like" evidence="2">
    <location>
        <begin position="185"/>
        <end position="246"/>
    </location>
</feature>
<sequence length="247" mass="28525">MNVMYYPGKANVVVDSLSRLSMGSVAHVKNGSESSLAVEVKEKQDSDPILVQLKGVVHQQKVERDLREVFWWSDMKRDIADFVATCPNCQYVKVEHQKQGGLPRTQGQHASIWVIVDRVSKSAHFLAVKTTDSAKDYAKLYIGPHLVDQVMEKVKFIQERLKTTQSRQKSYTDVRRRDLEFEVYDWVYLKVLPMKGVMRFGKKEKLSPRYMGPYTISKRISTVAYELELPQELAVVHPVFQIFMLIK</sequence>
<name>A0AAF0ZKT6_SOLVR</name>
<feature type="domain" description="Integrase zinc-binding" evidence="1">
    <location>
        <begin position="59"/>
        <end position="93"/>
    </location>
</feature>
<dbReference type="PANTHER" id="PTHR46148:SF56">
    <property type="entry name" value="RETROTRANSPOSON PROTEIN"/>
    <property type="match status" value="1"/>
</dbReference>
<evidence type="ECO:0000313" key="3">
    <source>
        <dbReference type="EMBL" id="WMV41388.1"/>
    </source>
</evidence>
<dbReference type="PANTHER" id="PTHR46148">
    <property type="entry name" value="CHROMO DOMAIN-CONTAINING PROTEIN"/>
    <property type="match status" value="1"/>
</dbReference>
<organism evidence="3 4">
    <name type="scientific">Solanum verrucosum</name>
    <dbReference type="NCBI Taxonomy" id="315347"/>
    <lineage>
        <taxon>Eukaryota</taxon>
        <taxon>Viridiplantae</taxon>
        <taxon>Streptophyta</taxon>
        <taxon>Embryophyta</taxon>
        <taxon>Tracheophyta</taxon>
        <taxon>Spermatophyta</taxon>
        <taxon>Magnoliopsida</taxon>
        <taxon>eudicotyledons</taxon>
        <taxon>Gunneridae</taxon>
        <taxon>Pentapetalae</taxon>
        <taxon>asterids</taxon>
        <taxon>lamiids</taxon>
        <taxon>Solanales</taxon>
        <taxon>Solanaceae</taxon>
        <taxon>Solanoideae</taxon>
        <taxon>Solaneae</taxon>
        <taxon>Solanum</taxon>
    </lineage>
</organism>
<proteinExistence type="predicted"/>
<evidence type="ECO:0000259" key="1">
    <source>
        <dbReference type="Pfam" id="PF17921"/>
    </source>
</evidence>
<dbReference type="EMBL" id="CP133619">
    <property type="protein sequence ID" value="WMV41388.1"/>
    <property type="molecule type" value="Genomic_DNA"/>
</dbReference>
<dbReference type="Proteomes" id="UP001234989">
    <property type="component" value="Chromosome 8"/>
</dbReference>
<keyword evidence="4" id="KW-1185">Reference proteome</keyword>
<evidence type="ECO:0008006" key="5">
    <source>
        <dbReference type="Google" id="ProtNLM"/>
    </source>
</evidence>